<dbReference type="PRINTS" id="PR00047">
    <property type="entry name" value="STROIDFINGER"/>
</dbReference>
<keyword evidence="9 11" id="KW-0675">Receptor</keyword>
<evidence type="ECO:0000256" key="10">
    <source>
        <dbReference type="ARBA" id="ARBA00023242"/>
    </source>
</evidence>
<feature type="domain" description="NR LBD" evidence="13">
    <location>
        <begin position="199"/>
        <end position="433"/>
    </location>
</feature>
<dbReference type="WBParaSite" id="Pan_g13476.t1">
    <property type="protein sequence ID" value="Pan_g13476.t1"/>
    <property type="gene ID" value="Pan_g13476"/>
</dbReference>
<dbReference type="SMART" id="SM00399">
    <property type="entry name" value="ZnF_C4"/>
    <property type="match status" value="1"/>
</dbReference>
<dbReference type="Gene3D" id="3.30.50.10">
    <property type="entry name" value="Erythroid Transcription Factor GATA-1, subunit A"/>
    <property type="match status" value="1"/>
</dbReference>
<feature type="domain" description="Nuclear receptor" evidence="12">
    <location>
        <begin position="25"/>
        <end position="98"/>
    </location>
</feature>
<evidence type="ECO:0000256" key="3">
    <source>
        <dbReference type="ARBA" id="ARBA00022723"/>
    </source>
</evidence>
<keyword evidence="10 11" id="KW-0539">Nucleus</keyword>
<keyword evidence="7 11" id="KW-0238">DNA-binding</keyword>
<dbReference type="FunFam" id="3.30.50.10:FF:000030">
    <property type="entry name" value="Nuclear Hormone Receptor family"/>
    <property type="match status" value="1"/>
</dbReference>
<keyword evidence="5 11" id="KW-0862">Zinc</keyword>
<reference evidence="14" key="1">
    <citation type="journal article" date="2013" name="Genetics">
        <title>The draft genome and transcriptome of Panagrellus redivivus are shaped by the harsh demands of a free-living lifestyle.</title>
        <authorList>
            <person name="Srinivasan J."/>
            <person name="Dillman A.R."/>
            <person name="Macchietto M.G."/>
            <person name="Heikkinen L."/>
            <person name="Lakso M."/>
            <person name="Fracchia K.M."/>
            <person name="Antoshechkin I."/>
            <person name="Mortazavi A."/>
            <person name="Wong G."/>
            <person name="Sternberg P.W."/>
        </authorList>
    </citation>
    <scope>NUCLEOTIDE SEQUENCE [LARGE SCALE GENOMIC DNA]</scope>
    <source>
        <strain evidence="14">MT8872</strain>
    </source>
</reference>
<evidence type="ECO:0000256" key="7">
    <source>
        <dbReference type="ARBA" id="ARBA00023125"/>
    </source>
</evidence>
<dbReference type="PROSITE" id="PS51843">
    <property type="entry name" value="NR_LBD"/>
    <property type="match status" value="1"/>
</dbReference>
<dbReference type="SMART" id="SM00430">
    <property type="entry name" value="HOLI"/>
    <property type="match status" value="1"/>
</dbReference>
<evidence type="ECO:0000313" key="14">
    <source>
        <dbReference type="Proteomes" id="UP000492821"/>
    </source>
</evidence>
<dbReference type="Pfam" id="PF00105">
    <property type="entry name" value="zf-C4"/>
    <property type="match status" value="1"/>
</dbReference>
<dbReference type="PROSITE" id="PS51030">
    <property type="entry name" value="NUCLEAR_REC_DBD_2"/>
    <property type="match status" value="1"/>
</dbReference>
<accession>A0A7E4ZRW2</accession>
<dbReference type="PANTHER" id="PTHR24083">
    <property type="entry name" value="NUCLEAR HORMONE RECEPTOR"/>
    <property type="match status" value="1"/>
</dbReference>
<evidence type="ECO:0000313" key="15">
    <source>
        <dbReference type="WBParaSite" id="Pan_g13476.t1"/>
    </source>
</evidence>
<dbReference type="InterPro" id="IPR035500">
    <property type="entry name" value="NHR-like_dom_sf"/>
</dbReference>
<reference evidence="15" key="2">
    <citation type="submission" date="2020-10" db="UniProtKB">
        <authorList>
            <consortium name="WormBaseParasite"/>
        </authorList>
    </citation>
    <scope>IDENTIFICATION</scope>
</reference>
<evidence type="ECO:0000256" key="8">
    <source>
        <dbReference type="ARBA" id="ARBA00023163"/>
    </source>
</evidence>
<evidence type="ECO:0000259" key="12">
    <source>
        <dbReference type="PROSITE" id="PS51030"/>
    </source>
</evidence>
<dbReference type="SUPFAM" id="SSF57716">
    <property type="entry name" value="Glucocorticoid receptor-like (DNA-binding domain)"/>
    <property type="match status" value="1"/>
</dbReference>
<dbReference type="GO" id="GO:0003700">
    <property type="term" value="F:DNA-binding transcription factor activity"/>
    <property type="evidence" value="ECO:0007669"/>
    <property type="project" value="InterPro"/>
</dbReference>
<dbReference type="InterPro" id="IPR013088">
    <property type="entry name" value="Znf_NHR/GATA"/>
</dbReference>
<name>A0A7E4ZRW2_PANRE</name>
<evidence type="ECO:0000256" key="1">
    <source>
        <dbReference type="ARBA" id="ARBA00004123"/>
    </source>
</evidence>
<dbReference type="InterPro" id="IPR000536">
    <property type="entry name" value="Nucl_hrmn_rcpt_lig-bd"/>
</dbReference>
<dbReference type="GO" id="GO:0005634">
    <property type="term" value="C:nucleus"/>
    <property type="evidence" value="ECO:0007669"/>
    <property type="project" value="UniProtKB-SubCell"/>
</dbReference>
<dbReference type="Pfam" id="PF00104">
    <property type="entry name" value="Hormone_recep"/>
    <property type="match status" value="1"/>
</dbReference>
<dbReference type="GO" id="GO:0043565">
    <property type="term" value="F:sequence-specific DNA binding"/>
    <property type="evidence" value="ECO:0007669"/>
    <property type="project" value="InterPro"/>
</dbReference>
<sequence>MFSNRSGKESFAEHPNLPIIRKMPPNICFVCGDPTKCYHYDVPSCTGCKTFFRRTIISGKVYACKNNGKCDMKAKDNCRKCRFDQCIFAGMNLAAMILPENIDLTKIIERIKATKTTMETTGLTNMPISSSAPSKNVSIPLKMDSLKFLQPMEFRDIDFLLFVELKLCQLRESTYHPDFTSQSTVQSIIESRTELGNVNRYVSLRNFRLTHQDFLKDMYTMAHALKPHNPHRKHWLAIDIFLNMEVAKTLSVFEMLTYADKKAFVLNASLSTAMLTKAYYSYERKSDAVIYPDGFVGLWLAMHDHNELNSIENDVYVRSIHPIRRINMTKEEYVLVKAIMLCNPACRNISEAGRNILEQEFQRYSKILLKYLQSIHGAAKGASRYAQVIAITVAMAYFAEQSKRLHAITMMTRDDEHHKPPYIHRVISSIMES</sequence>
<evidence type="ECO:0000259" key="13">
    <source>
        <dbReference type="PROSITE" id="PS51843"/>
    </source>
</evidence>
<dbReference type="SUPFAM" id="SSF48508">
    <property type="entry name" value="Nuclear receptor ligand-binding domain"/>
    <property type="match status" value="1"/>
</dbReference>
<dbReference type="GO" id="GO:0008270">
    <property type="term" value="F:zinc ion binding"/>
    <property type="evidence" value="ECO:0007669"/>
    <property type="project" value="UniProtKB-KW"/>
</dbReference>
<keyword evidence="4 11" id="KW-0863">Zinc-finger</keyword>
<comment type="subcellular location">
    <subcellularLocation>
        <location evidence="1 11">Nucleus</location>
    </subcellularLocation>
</comment>
<keyword evidence="14" id="KW-1185">Reference proteome</keyword>
<dbReference type="InterPro" id="IPR001628">
    <property type="entry name" value="Znf_hrmn_rcpt"/>
</dbReference>
<dbReference type="PROSITE" id="PS00031">
    <property type="entry name" value="NUCLEAR_REC_DBD_1"/>
    <property type="match status" value="1"/>
</dbReference>
<evidence type="ECO:0000256" key="5">
    <source>
        <dbReference type="ARBA" id="ARBA00022833"/>
    </source>
</evidence>
<evidence type="ECO:0000256" key="2">
    <source>
        <dbReference type="ARBA" id="ARBA00005993"/>
    </source>
</evidence>
<comment type="similarity">
    <text evidence="2 11">Belongs to the nuclear hormone receptor family.</text>
</comment>
<keyword evidence="8 11" id="KW-0804">Transcription</keyword>
<protein>
    <submittedName>
        <fullName evidence="15">Nuclear receptor</fullName>
    </submittedName>
</protein>
<organism evidence="14 15">
    <name type="scientific">Panagrellus redivivus</name>
    <name type="common">Microworm</name>
    <dbReference type="NCBI Taxonomy" id="6233"/>
    <lineage>
        <taxon>Eukaryota</taxon>
        <taxon>Metazoa</taxon>
        <taxon>Ecdysozoa</taxon>
        <taxon>Nematoda</taxon>
        <taxon>Chromadorea</taxon>
        <taxon>Rhabditida</taxon>
        <taxon>Tylenchina</taxon>
        <taxon>Panagrolaimomorpha</taxon>
        <taxon>Panagrolaimoidea</taxon>
        <taxon>Panagrolaimidae</taxon>
        <taxon>Panagrellus</taxon>
    </lineage>
</organism>
<proteinExistence type="inferred from homology"/>
<evidence type="ECO:0000256" key="9">
    <source>
        <dbReference type="ARBA" id="ARBA00023170"/>
    </source>
</evidence>
<evidence type="ECO:0000256" key="6">
    <source>
        <dbReference type="ARBA" id="ARBA00023015"/>
    </source>
</evidence>
<dbReference type="Proteomes" id="UP000492821">
    <property type="component" value="Unassembled WGS sequence"/>
</dbReference>
<evidence type="ECO:0000256" key="11">
    <source>
        <dbReference type="RuleBase" id="RU004334"/>
    </source>
</evidence>
<dbReference type="InterPro" id="IPR050274">
    <property type="entry name" value="Nuclear_hormone_rcpt_NR2"/>
</dbReference>
<dbReference type="AlphaFoldDB" id="A0A7E4ZRW2"/>
<evidence type="ECO:0000256" key="4">
    <source>
        <dbReference type="ARBA" id="ARBA00022771"/>
    </source>
</evidence>
<keyword evidence="6 11" id="KW-0805">Transcription regulation</keyword>
<dbReference type="Gene3D" id="1.10.565.10">
    <property type="entry name" value="Retinoid X Receptor"/>
    <property type="match status" value="1"/>
</dbReference>
<keyword evidence="3 11" id="KW-0479">Metal-binding</keyword>